<dbReference type="AlphaFoldDB" id="A0A9Q9AXQ9"/>
<evidence type="ECO:0000313" key="2">
    <source>
        <dbReference type="EMBL" id="USW57334.1"/>
    </source>
</evidence>
<evidence type="ECO:0008006" key="4">
    <source>
        <dbReference type="Google" id="ProtNLM"/>
    </source>
</evidence>
<dbReference type="SUPFAM" id="SSF52540">
    <property type="entry name" value="P-loop containing nucleoside triphosphate hydrolases"/>
    <property type="match status" value="1"/>
</dbReference>
<reference evidence="2" key="1">
    <citation type="submission" date="2022-06" db="EMBL/GenBank/DDBJ databases">
        <title>Complete genome sequences of two strains of the flax pathogen Septoria linicola.</title>
        <authorList>
            <person name="Lapalu N."/>
            <person name="Simon A."/>
            <person name="Demenou B."/>
            <person name="Paumier D."/>
            <person name="Guillot M.-P."/>
            <person name="Gout L."/>
            <person name="Valade R."/>
        </authorList>
    </citation>
    <scope>NUCLEOTIDE SEQUENCE</scope>
    <source>
        <strain evidence="2">SE15195</strain>
    </source>
</reference>
<proteinExistence type="predicted"/>
<dbReference type="OrthoDB" id="408152at2759"/>
<name>A0A9Q9AXQ9_9PEZI</name>
<dbReference type="EMBL" id="CP099426">
    <property type="protein sequence ID" value="USW57334.1"/>
    <property type="molecule type" value="Genomic_DNA"/>
</dbReference>
<sequence>MASLHFREPKPGAKLQVIGAGLPRTGTNSFCAALEILLDGPCYHAGVQWGANGATDERHIKTMISAAGQYPYDASTRAAVQEDLARLLNGYVAVADPPLSILYAELLQMSPDAKVIVTVRERETWTKSMLDIIKTSQPALAGLLFFWLPSVRWLPKFATALTNLFYQKHGVEMKDPQTCIAVWDRHKTQLEETVPKRQLFYFNVKDGWEPLCEILDRPIPDVPFPRLNDARDLEYHFKNLAARGLARWALFVVVFSAILCGSALLAHALLSSPPALVHNSYDLISRVGAGMLIAIPILLLYI</sequence>
<feature type="transmembrane region" description="Helical" evidence="1">
    <location>
        <begin position="248"/>
        <end position="271"/>
    </location>
</feature>
<dbReference type="InterPro" id="IPR040632">
    <property type="entry name" value="Sulfotransfer_4"/>
</dbReference>
<protein>
    <recommendedName>
        <fullName evidence="4">NAD dependent epimerase/dehydratase</fullName>
    </recommendedName>
</protein>
<dbReference type="Proteomes" id="UP001056384">
    <property type="component" value="Chromosome 9"/>
</dbReference>
<evidence type="ECO:0000313" key="3">
    <source>
        <dbReference type="Proteomes" id="UP001056384"/>
    </source>
</evidence>
<dbReference type="PANTHER" id="PTHR36978:SF3">
    <property type="entry name" value="P-LOOP CONTAINING NUCLEOSIDE TRIPHOSPHATE HYDROLASE PROTEIN"/>
    <property type="match status" value="1"/>
</dbReference>
<keyword evidence="3" id="KW-1185">Reference proteome</keyword>
<dbReference type="PANTHER" id="PTHR36978">
    <property type="entry name" value="P-LOOP CONTAINING NUCLEOTIDE TRIPHOSPHATE HYDROLASE"/>
    <property type="match status" value="1"/>
</dbReference>
<dbReference type="Gene3D" id="3.40.50.300">
    <property type="entry name" value="P-loop containing nucleotide triphosphate hydrolases"/>
    <property type="match status" value="1"/>
</dbReference>
<dbReference type="Pfam" id="PF17784">
    <property type="entry name" value="Sulfotransfer_4"/>
    <property type="match status" value="1"/>
</dbReference>
<organism evidence="2 3">
    <name type="scientific">Septoria linicola</name>
    <dbReference type="NCBI Taxonomy" id="215465"/>
    <lineage>
        <taxon>Eukaryota</taxon>
        <taxon>Fungi</taxon>
        <taxon>Dikarya</taxon>
        <taxon>Ascomycota</taxon>
        <taxon>Pezizomycotina</taxon>
        <taxon>Dothideomycetes</taxon>
        <taxon>Dothideomycetidae</taxon>
        <taxon>Mycosphaerellales</taxon>
        <taxon>Mycosphaerellaceae</taxon>
        <taxon>Septoria</taxon>
    </lineage>
</organism>
<accession>A0A9Q9AXQ9</accession>
<dbReference type="InterPro" id="IPR027417">
    <property type="entry name" value="P-loop_NTPase"/>
</dbReference>
<gene>
    <name evidence="2" type="ORF">Slin15195_G106530</name>
</gene>
<keyword evidence="1" id="KW-1133">Transmembrane helix</keyword>
<keyword evidence="1" id="KW-0472">Membrane</keyword>
<keyword evidence="1" id="KW-0812">Transmembrane</keyword>
<evidence type="ECO:0000256" key="1">
    <source>
        <dbReference type="SAM" id="Phobius"/>
    </source>
</evidence>
<feature type="transmembrane region" description="Helical" evidence="1">
    <location>
        <begin position="283"/>
        <end position="301"/>
    </location>
</feature>